<dbReference type="InterPro" id="IPR036390">
    <property type="entry name" value="WH_DNA-bd_sf"/>
</dbReference>
<accession>A0ABW5G225</accession>
<evidence type="ECO:0000256" key="3">
    <source>
        <dbReference type="ARBA" id="ARBA00022691"/>
    </source>
</evidence>
<gene>
    <name evidence="6" type="ORF">ACFSXZ_25950</name>
</gene>
<dbReference type="Proteomes" id="UP001597417">
    <property type="component" value="Unassembled WGS sequence"/>
</dbReference>
<keyword evidence="3" id="KW-0949">S-adenosyl-L-methionine</keyword>
<dbReference type="Gene3D" id="1.10.287.1350">
    <property type="match status" value="1"/>
</dbReference>
<dbReference type="InterPro" id="IPR016461">
    <property type="entry name" value="COMT-like"/>
</dbReference>
<evidence type="ECO:0000259" key="4">
    <source>
        <dbReference type="Pfam" id="PF00891"/>
    </source>
</evidence>
<comment type="caution">
    <text evidence="6">The sequence shown here is derived from an EMBL/GenBank/DDBJ whole genome shotgun (WGS) entry which is preliminary data.</text>
</comment>
<feature type="domain" description="O-methyltransferase C-terminal" evidence="4">
    <location>
        <begin position="112"/>
        <end position="315"/>
    </location>
</feature>
<evidence type="ECO:0000313" key="6">
    <source>
        <dbReference type="EMBL" id="MFD2419777.1"/>
    </source>
</evidence>
<dbReference type="InterPro" id="IPR036388">
    <property type="entry name" value="WH-like_DNA-bd_sf"/>
</dbReference>
<dbReference type="PROSITE" id="PS51683">
    <property type="entry name" value="SAM_OMT_II"/>
    <property type="match status" value="1"/>
</dbReference>
<evidence type="ECO:0000256" key="1">
    <source>
        <dbReference type="ARBA" id="ARBA00022603"/>
    </source>
</evidence>
<name>A0ABW5G225_9PSEU</name>
<organism evidence="6 7">
    <name type="scientific">Amycolatopsis pigmentata</name>
    <dbReference type="NCBI Taxonomy" id="450801"/>
    <lineage>
        <taxon>Bacteria</taxon>
        <taxon>Bacillati</taxon>
        <taxon>Actinomycetota</taxon>
        <taxon>Actinomycetes</taxon>
        <taxon>Pseudonocardiales</taxon>
        <taxon>Pseudonocardiaceae</taxon>
        <taxon>Amycolatopsis</taxon>
    </lineage>
</organism>
<dbReference type="Pfam" id="PF00891">
    <property type="entry name" value="Methyltransf_2"/>
    <property type="match status" value="1"/>
</dbReference>
<keyword evidence="7" id="KW-1185">Reference proteome</keyword>
<evidence type="ECO:0000259" key="5">
    <source>
        <dbReference type="Pfam" id="PF08100"/>
    </source>
</evidence>
<dbReference type="SUPFAM" id="SSF46785">
    <property type="entry name" value="Winged helix' DNA-binding domain"/>
    <property type="match status" value="1"/>
</dbReference>
<dbReference type="InterPro" id="IPR012967">
    <property type="entry name" value="COMT_dimerisation"/>
</dbReference>
<keyword evidence="2" id="KW-0808">Transferase</keyword>
<dbReference type="PIRSF" id="PIRSF005739">
    <property type="entry name" value="O-mtase"/>
    <property type="match status" value="1"/>
</dbReference>
<dbReference type="InterPro" id="IPR029063">
    <property type="entry name" value="SAM-dependent_MTases_sf"/>
</dbReference>
<dbReference type="Pfam" id="PF08100">
    <property type="entry name" value="Dimerisation"/>
    <property type="match status" value="1"/>
</dbReference>
<sequence>MTQANGPGPALGAMADLTVPMAIRVAATLRIADHIADGACTATELAAKTNVDAGPLERMLRHLATAGVLRHQGPGRYALTAQGEALRDDHPSRMRKRLDIEGALGRAELAFVELLGAMRSGKNAYSARYGRTLWEDLAADAALSKSFDEMMAFNLREVLPSILSAYDWGSFTHVVDVGGGNGALLRALLAEHPNLRGTLVDLPKPAEAAGHAFAAAGLADRADVVAGSFFDPLPAGADAYLLSDVLHDWNADDARAILRRCAEAAGDRGQVLVIGEYGQDGESPSTAMDMRMFVLVNGHERRISEVVALAGPSGLRLADVSTVGEISVISLKTEGER</sequence>
<dbReference type="Gene3D" id="3.40.50.150">
    <property type="entry name" value="Vaccinia Virus protein VP39"/>
    <property type="match status" value="1"/>
</dbReference>
<dbReference type="GO" id="GO:0032259">
    <property type="term" value="P:methylation"/>
    <property type="evidence" value="ECO:0007669"/>
    <property type="project" value="UniProtKB-KW"/>
</dbReference>
<reference evidence="7" key="1">
    <citation type="journal article" date="2019" name="Int. J. Syst. Evol. Microbiol.">
        <title>The Global Catalogue of Microorganisms (GCM) 10K type strain sequencing project: providing services to taxonomists for standard genome sequencing and annotation.</title>
        <authorList>
            <consortium name="The Broad Institute Genomics Platform"/>
            <consortium name="The Broad Institute Genome Sequencing Center for Infectious Disease"/>
            <person name="Wu L."/>
            <person name="Ma J."/>
        </authorList>
    </citation>
    <scope>NUCLEOTIDE SEQUENCE [LARGE SCALE GENOMIC DNA]</scope>
    <source>
        <strain evidence="7">CGMCC 4.7645</strain>
    </source>
</reference>
<dbReference type="SUPFAM" id="SSF53335">
    <property type="entry name" value="S-adenosyl-L-methionine-dependent methyltransferases"/>
    <property type="match status" value="1"/>
</dbReference>
<protein>
    <submittedName>
        <fullName evidence="6">Methyltransferase</fullName>
    </submittedName>
</protein>
<dbReference type="PANTHER" id="PTHR43712">
    <property type="entry name" value="PUTATIVE (AFU_ORTHOLOGUE AFUA_4G14580)-RELATED"/>
    <property type="match status" value="1"/>
</dbReference>
<dbReference type="Gene3D" id="1.10.10.10">
    <property type="entry name" value="Winged helix-like DNA-binding domain superfamily/Winged helix DNA-binding domain"/>
    <property type="match status" value="1"/>
</dbReference>
<dbReference type="GO" id="GO:0008168">
    <property type="term" value="F:methyltransferase activity"/>
    <property type="evidence" value="ECO:0007669"/>
    <property type="project" value="UniProtKB-KW"/>
</dbReference>
<dbReference type="InterPro" id="IPR001077">
    <property type="entry name" value="COMT_C"/>
</dbReference>
<proteinExistence type="predicted"/>
<evidence type="ECO:0000313" key="7">
    <source>
        <dbReference type="Proteomes" id="UP001597417"/>
    </source>
</evidence>
<keyword evidence="1 6" id="KW-0489">Methyltransferase</keyword>
<evidence type="ECO:0000256" key="2">
    <source>
        <dbReference type="ARBA" id="ARBA00022679"/>
    </source>
</evidence>
<dbReference type="PANTHER" id="PTHR43712:SF2">
    <property type="entry name" value="O-METHYLTRANSFERASE CICE"/>
    <property type="match status" value="1"/>
</dbReference>
<feature type="domain" description="O-methyltransferase dimerisation" evidence="5">
    <location>
        <begin position="18"/>
        <end position="86"/>
    </location>
</feature>
<dbReference type="CDD" id="cd02440">
    <property type="entry name" value="AdoMet_MTases"/>
    <property type="match status" value="1"/>
</dbReference>
<dbReference type="EMBL" id="JBHUKR010000015">
    <property type="protein sequence ID" value="MFD2419777.1"/>
    <property type="molecule type" value="Genomic_DNA"/>
</dbReference>
<dbReference type="RefSeq" id="WP_378267808.1">
    <property type="nucleotide sequence ID" value="NZ_JBHUKR010000015.1"/>
</dbReference>